<keyword evidence="6" id="KW-0560">Oxidoreductase</keyword>
<dbReference type="Pfam" id="PF01568">
    <property type="entry name" value="Molydop_binding"/>
    <property type="match status" value="1"/>
</dbReference>
<evidence type="ECO:0000256" key="7">
    <source>
        <dbReference type="SAM" id="MobiDB-lite"/>
    </source>
</evidence>
<dbReference type="Gene3D" id="3.40.228.10">
    <property type="entry name" value="Dimethylsulfoxide Reductase, domain 2"/>
    <property type="match status" value="1"/>
</dbReference>
<evidence type="ECO:0000256" key="2">
    <source>
        <dbReference type="ARBA" id="ARBA00010312"/>
    </source>
</evidence>
<evidence type="ECO:0000259" key="9">
    <source>
        <dbReference type="Pfam" id="PF01568"/>
    </source>
</evidence>
<dbReference type="InterPro" id="IPR006655">
    <property type="entry name" value="Mopterin_OxRdtase_prok_CS"/>
</dbReference>
<dbReference type="InterPro" id="IPR006656">
    <property type="entry name" value="Mopterin_OxRdtase"/>
</dbReference>
<dbReference type="InterPro" id="IPR050612">
    <property type="entry name" value="Prok_Mopterin_Oxidored"/>
</dbReference>
<dbReference type="EMBL" id="CP073347">
    <property type="protein sequence ID" value="UTW11169.1"/>
    <property type="molecule type" value="Genomic_DNA"/>
</dbReference>
<name>A0ABY5HGB6_9GAMM</name>
<dbReference type="Proteomes" id="UP001058461">
    <property type="component" value="Chromosome"/>
</dbReference>
<evidence type="ECO:0000256" key="4">
    <source>
        <dbReference type="ARBA" id="ARBA00022723"/>
    </source>
</evidence>
<accession>A0ABY5HGB6</accession>
<dbReference type="Gene3D" id="2.40.40.20">
    <property type="match status" value="1"/>
</dbReference>
<gene>
    <name evidence="11" type="ORF">KDW95_18140</name>
</gene>
<dbReference type="RefSeq" id="WP_255853207.1">
    <property type="nucleotide sequence ID" value="NZ_CP073347.1"/>
</dbReference>
<dbReference type="Gene3D" id="3.90.55.10">
    <property type="entry name" value="Dimethylsulfoxide Reductase, domain 3"/>
    <property type="match status" value="1"/>
</dbReference>
<sequence length="767" mass="84177">MKKHVTSSHWGAGVAEVQDGRLVGVGAHPIDPHPSSINDNFVSSIYGSSRILRPAVRKGYLEHGPGQQTDRRGKEPFVEVSWETALDLAAAALKNTCEEHGNEAIFGGSYGWGSAGRFHHAQSQLKRFLGCAGGFVRSDGNYSYNAALILLPYLIGDFENLAPTGTRWSTIAKEGELVVMFGGMPLKNAQAAPGGCSRHRLRDELRACHCAGVKFVDFNPCKSDTPAEIEAEWLALVPGSDTAIMLALAHTLLVENLHDQAFLDRYTVGFDEVKAYLVGDKDGIAKTAEWASKLSDIPADRIRTLARQMAASRTFICTAAGVQRGEHGEQPLWGTITLASMLGQIGLPGSGFGIAYGSDGGIGLMNRPIRWPALPQGKNRVEPFIPVACISDMLLHPGEAYQYNGLDLTYPDIRMIWWAGGNPFHHHQDINRLIQAFQKPETVIVNELNWTATARFADIVFPVTSTLEREDIGGGKRDNCLIPMPKIIAPVGEARDEYDIFTALARRLGIEEEFTQNKTSRQWLEEMWGDVSHQAAELGVELPAFDGFLNGDIIEFADPNPDTVLFSDFRKDPEKNRLTTPSGKIELYSETIASFGYSDCPGQATWLPPTEWLKSDRAALYPIHMISGQPKTRLHSQLDQGAYSQRNKIQGREPIMIHPNDAMKRNIVDGDVVTVFNDRGSCLAGAIVTSDIREQTVYLCTGAWYDPLDSEQQGSLDKHGNPNMLTHDKRTSRLSQGTAAHSTLVNIEKYEGELPAITAYVAPVNAG</sequence>
<dbReference type="PANTHER" id="PTHR43742">
    <property type="entry name" value="TRIMETHYLAMINE-N-OXIDE REDUCTASE"/>
    <property type="match status" value="1"/>
</dbReference>
<dbReference type="CDD" id="cd02769">
    <property type="entry name" value="MopB_DMSOR-BSOR-TMAOR"/>
    <property type="match status" value="1"/>
</dbReference>
<evidence type="ECO:0000256" key="6">
    <source>
        <dbReference type="ARBA" id="ARBA00023002"/>
    </source>
</evidence>
<evidence type="ECO:0000259" key="8">
    <source>
        <dbReference type="Pfam" id="PF00384"/>
    </source>
</evidence>
<dbReference type="SUPFAM" id="SSF53706">
    <property type="entry name" value="Formate dehydrogenase/DMSO reductase, domains 1-3"/>
    <property type="match status" value="1"/>
</dbReference>
<dbReference type="Pfam" id="PF00384">
    <property type="entry name" value="Molybdopterin"/>
    <property type="match status" value="1"/>
</dbReference>
<dbReference type="PROSITE" id="PS00932">
    <property type="entry name" value="MOLYBDOPTERIN_PROK_3"/>
    <property type="match status" value="1"/>
</dbReference>
<feature type="domain" description="Molybdopterin dinucleotide-binding" evidence="9">
    <location>
        <begin position="624"/>
        <end position="743"/>
    </location>
</feature>
<evidence type="ECO:0000259" key="10">
    <source>
        <dbReference type="Pfam" id="PF18364"/>
    </source>
</evidence>
<dbReference type="InterPro" id="IPR041460">
    <property type="entry name" value="Molybdopterin_N"/>
</dbReference>
<evidence type="ECO:0000256" key="1">
    <source>
        <dbReference type="ARBA" id="ARBA00001942"/>
    </source>
</evidence>
<dbReference type="Gene3D" id="3.40.50.740">
    <property type="match status" value="1"/>
</dbReference>
<evidence type="ECO:0000313" key="12">
    <source>
        <dbReference type="Proteomes" id="UP001058461"/>
    </source>
</evidence>
<feature type="domain" description="Molybdopterin oxidoreductase N-terminal" evidence="10">
    <location>
        <begin position="6"/>
        <end position="46"/>
    </location>
</feature>
<keyword evidence="4" id="KW-0479">Metal-binding</keyword>
<organism evidence="11 12">
    <name type="scientific">Marinobacterium rhizophilum</name>
    <dbReference type="NCBI Taxonomy" id="420402"/>
    <lineage>
        <taxon>Bacteria</taxon>
        <taxon>Pseudomonadati</taxon>
        <taxon>Pseudomonadota</taxon>
        <taxon>Gammaproteobacteria</taxon>
        <taxon>Oceanospirillales</taxon>
        <taxon>Oceanospirillaceae</taxon>
        <taxon>Marinobacterium</taxon>
    </lineage>
</organism>
<feature type="compositionally biased region" description="Basic and acidic residues" evidence="7">
    <location>
        <begin position="716"/>
        <end position="731"/>
    </location>
</feature>
<keyword evidence="12" id="KW-1185">Reference proteome</keyword>
<feature type="region of interest" description="Disordered" evidence="7">
    <location>
        <begin position="712"/>
        <end position="737"/>
    </location>
</feature>
<evidence type="ECO:0000313" key="11">
    <source>
        <dbReference type="EMBL" id="UTW11169.1"/>
    </source>
</evidence>
<dbReference type="CDD" id="cd02793">
    <property type="entry name" value="MopB_CT_DMSOR-BSOR-TMAOR"/>
    <property type="match status" value="1"/>
</dbReference>
<dbReference type="Pfam" id="PF18364">
    <property type="entry name" value="Molybdopterin_N"/>
    <property type="match status" value="1"/>
</dbReference>
<dbReference type="PANTHER" id="PTHR43742:SF10">
    <property type="entry name" value="TRIMETHYLAMINE-N-OXIDE REDUCTASE 2"/>
    <property type="match status" value="1"/>
</dbReference>
<keyword evidence="3" id="KW-0500">Molybdenum</keyword>
<evidence type="ECO:0000256" key="3">
    <source>
        <dbReference type="ARBA" id="ARBA00022505"/>
    </source>
</evidence>
<dbReference type="SUPFAM" id="SSF50692">
    <property type="entry name" value="ADC-like"/>
    <property type="match status" value="1"/>
</dbReference>
<evidence type="ECO:0000256" key="5">
    <source>
        <dbReference type="ARBA" id="ARBA00022764"/>
    </source>
</evidence>
<dbReference type="InterPro" id="IPR041954">
    <property type="entry name" value="CT_DMSOR/BSOR/TMAOR"/>
</dbReference>
<keyword evidence="5" id="KW-0574">Periplasm</keyword>
<proteinExistence type="inferred from homology"/>
<reference evidence="11" key="1">
    <citation type="submission" date="2021-04" db="EMBL/GenBank/DDBJ databases">
        <title>Oceanospirillales bacteria with DddD are important DMSP degraders in coastal seawater.</title>
        <authorList>
            <person name="Liu J."/>
        </authorList>
    </citation>
    <scope>NUCLEOTIDE SEQUENCE</scope>
    <source>
        <strain evidence="11">D13-1</strain>
    </source>
</reference>
<feature type="domain" description="Molybdopterin oxidoreductase" evidence="8">
    <location>
        <begin position="50"/>
        <end position="506"/>
    </location>
</feature>
<comment type="cofactor">
    <cofactor evidence="1">
        <name>Mo-bis(molybdopterin guanine dinucleotide)</name>
        <dbReference type="ChEBI" id="CHEBI:60539"/>
    </cofactor>
</comment>
<protein>
    <submittedName>
        <fullName evidence="11">Molybdopterin guanine dinucleotide-containing S/N-oxide reductase</fullName>
    </submittedName>
</protein>
<dbReference type="InterPro" id="IPR009010">
    <property type="entry name" value="Asp_de-COase-like_dom_sf"/>
</dbReference>
<dbReference type="InterPro" id="IPR006657">
    <property type="entry name" value="MoPterin_dinucl-bd_dom"/>
</dbReference>
<comment type="similarity">
    <text evidence="2">Belongs to the prokaryotic molybdopterin-containing oxidoreductase family.</text>
</comment>